<dbReference type="RefSeq" id="WP_275567806.1">
    <property type="nucleotide sequence ID" value="NZ_JARGYC010000032.1"/>
</dbReference>
<sequence length="391" mass="42465">MTQAAPYRALYAYTWDLAEEDPAALTARMDRLGLDTLAIAASYHAGKFIRPHGKAGRVYFPEDGVAHCRVTPERYGAIRPQIGALAAETDVLGTFCAQDAVAVSAWVVLLHNSRLGALHPGAVTRNAFGDPLHYSLCPSCPEVRDYAVTLCADIAERYPVRGLTLETPGWLPYAHGYHHEFALIGSSPRLEFYLGLCFCDHCRQGARAAGIDADALQARVRGRVDTALAAADEPDPAADRRWLESELVRDAELAAYLRWRCTVVTSLVAAIRDGLRRDATLHVIPSVNQPLALAWIEGSDLAALDAACDGLEVCFYSDAALYDHARVAEQIGRPDMRAVLRPTSPEHRTEASFAGTVAGFAAAGVREFGFYNHGHMRQSGLDRIGRALAAI</sequence>
<comment type="caution">
    <text evidence="1">The sequence shown here is derived from an EMBL/GenBank/DDBJ whole genome shotgun (WGS) entry which is preliminary data.</text>
</comment>
<gene>
    <name evidence="1" type="ORF">P1J78_13050</name>
</gene>
<protein>
    <submittedName>
        <fullName evidence="1">Uncharacterized protein</fullName>
    </submittedName>
</protein>
<keyword evidence="2" id="KW-1185">Reference proteome</keyword>
<reference evidence="1" key="1">
    <citation type="submission" date="2023-03" db="EMBL/GenBank/DDBJ databases">
        <title>Multiphase analysis and comparison of six strains from genera Psychromarinibacter, Lutimaribacter, and Maritimibacter, including a novel species: Psychromarinibacter sediminicola sp. nov.</title>
        <authorList>
            <person name="Wang Y.-H."/>
            <person name="Ye M.-Q."/>
            <person name="Du Z.-J."/>
        </authorList>
    </citation>
    <scope>NUCLEOTIDE SEQUENCE</scope>
    <source>
        <strain evidence="1">C21-152</strain>
    </source>
</reference>
<dbReference type="Proteomes" id="UP001220964">
    <property type="component" value="Unassembled WGS sequence"/>
</dbReference>
<name>A0AAE3NVD3_9RHOB</name>
<dbReference type="EMBL" id="JARGYC010000032">
    <property type="protein sequence ID" value="MDF0601665.1"/>
    <property type="molecule type" value="Genomic_DNA"/>
</dbReference>
<evidence type="ECO:0000313" key="1">
    <source>
        <dbReference type="EMBL" id="MDF0601665.1"/>
    </source>
</evidence>
<evidence type="ECO:0000313" key="2">
    <source>
        <dbReference type="Proteomes" id="UP001220964"/>
    </source>
</evidence>
<dbReference type="Gene3D" id="3.20.20.80">
    <property type="entry name" value="Glycosidases"/>
    <property type="match status" value="1"/>
</dbReference>
<proteinExistence type="predicted"/>
<organism evidence="1 2">
    <name type="scientific">Psychromarinibacter sediminicola</name>
    <dbReference type="NCBI Taxonomy" id="3033385"/>
    <lineage>
        <taxon>Bacteria</taxon>
        <taxon>Pseudomonadati</taxon>
        <taxon>Pseudomonadota</taxon>
        <taxon>Alphaproteobacteria</taxon>
        <taxon>Rhodobacterales</taxon>
        <taxon>Paracoccaceae</taxon>
        <taxon>Psychromarinibacter</taxon>
    </lineage>
</organism>
<dbReference type="AlphaFoldDB" id="A0AAE3NVD3"/>
<accession>A0AAE3NVD3</accession>